<dbReference type="EMBL" id="LR899012">
    <property type="protein sequence ID" value="CAD7088879.1"/>
    <property type="molecule type" value="Genomic_DNA"/>
</dbReference>
<sequence>MGTPLVTVRILLLYGNQLAAENSSKLIEYRVLDMPKRIQGLSQYWKLKNDQNINSSQNSWYNEAHPEVPTKLAHSSPARTKWSSRDSCRILAAFLDSSAAGRGLKISDYSLQKAAS</sequence>
<organism evidence="2 3">
    <name type="scientific">Hermetia illucens</name>
    <name type="common">Black soldier fly</name>
    <dbReference type="NCBI Taxonomy" id="343691"/>
    <lineage>
        <taxon>Eukaryota</taxon>
        <taxon>Metazoa</taxon>
        <taxon>Ecdysozoa</taxon>
        <taxon>Arthropoda</taxon>
        <taxon>Hexapoda</taxon>
        <taxon>Insecta</taxon>
        <taxon>Pterygota</taxon>
        <taxon>Neoptera</taxon>
        <taxon>Endopterygota</taxon>
        <taxon>Diptera</taxon>
        <taxon>Brachycera</taxon>
        <taxon>Stratiomyomorpha</taxon>
        <taxon>Stratiomyidae</taxon>
        <taxon>Hermetiinae</taxon>
        <taxon>Hermetia</taxon>
    </lineage>
</organism>
<protein>
    <submittedName>
        <fullName evidence="2">Uncharacterized protein</fullName>
    </submittedName>
</protein>
<proteinExistence type="predicted"/>
<reference evidence="2 3" key="1">
    <citation type="submission" date="2020-11" db="EMBL/GenBank/DDBJ databases">
        <authorList>
            <person name="Wallbank WR R."/>
            <person name="Pardo Diaz C."/>
            <person name="Kozak K."/>
            <person name="Martin S."/>
            <person name="Jiggins C."/>
            <person name="Moest M."/>
            <person name="Warren A I."/>
            <person name="Generalovic N T."/>
            <person name="Byers J.R.P. K."/>
            <person name="Montejo-Kovacevich G."/>
            <person name="Yen C E."/>
        </authorList>
    </citation>
    <scope>NUCLEOTIDE SEQUENCE [LARGE SCALE GENOMIC DNA]</scope>
</reference>
<evidence type="ECO:0000313" key="2">
    <source>
        <dbReference type="EMBL" id="CAD7088879.1"/>
    </source>
</evidence>
<keyword evidence="1" id="KW-0732">Signal</keyword>
<feature type="signal peptide" evidence="1">
    <location>
        <begin position="1"/>
        <end position="20"/>
    </location>
</feature>
<evidence type="ECO:0000313" key="3">
    <source>
        <dbReference type="Proteomes" id="UP000594454"/>
    </source>
</evidence>
<dbReference type="InParanoid" id="A0A7R8UXF8"/>
<name>A0A7R8UXF8_HERIL</name>
<dbReference type="AlphaFoldDB" id="A0A7R8UXF8"/>
<feature type="chain" id="PRO_5031000931" evidence="1">
    <location>
        <begin position="21"/>
        <end position="116"/>
    </location>
</feature>
<keyword evidence="3" id="KW-1185">Reference proteome</keyword>
<gene>
    <name evidence="2" type="ORF">HERILL_LOCUS11468</name>
</gene>
<dbReference type="Proteomes" id="UP000594454">
    <property type="component" value="Chromosome 4"/>
</dbReference>
<evidence type="ECO:0000256" key="1">
    <source>
        <dbReference type="SAM" id="SignalP"/>
    </source>
</evidence>
<accession>A0A7R8UXF8</accession>